<comment type="similarity">
    <text evidence="5">Belongs to the FliW family.</text>
</comment>
<protein>
    <recommendedName>
        <fullName evidence="5">Flagellar assembly factor FliW</fullName>
    </recommendedName>
</protein>
<dbReference type="RefSeq" id="WP_025774177.1">
    <property type="nucleotide sequence ID" value="NZ_DF238840.1"/>
</dbReference>
<dbReference type="EMBL" id="DF238840">
    <property type="protein sequence ID" value="GAF26460.1"/>
    <property type="molecule type" value="Genomic_DNA"/>
</dbReference>
<dbReference type="HAMAP" id="MF_01185">
    <property type="entry name" value="FliW"/>
    <property type="match status" value="1"/>
</dbReference>
<dbReference type="PANTHER" id="PTHR39190">
    <property type="entry name" value="FLAGELLAR ASSEMBLY FACTOR FLIW"/>
    <property type="match status" value="1"/>
</dbReference>
<gene>
    <name evidence="5" type="primary">fliW</name>
    <name evidence="6" type="ORF">MTY_1800</name>
</gene>
<evidence type="ECO:0000256" key="4">
    <source>
        <dbReference type="ARBA" id="ARBA00023186"/>
    </source>
</evidence>
<keyword evidence="3 5" id="KW-0810">Translation regulation</keyword>
<reference evidence="6" key="1">
    <citation type="journal article" date="2014" name="Gene">
        <title>Genome-guided analysis of transformation efficiency and carbon dioxide assimilation by Moorella thermoacetica Y72.</title>
        <authorList>
            <person name="Tsukahara K."/>
            <person name="Kita A."/>
            <person name="Nakashimada Y."/>
            <person name="Hoshino T."/>
            <person name="Murakami K."/>
        </authorList>
    </citation>
    <scope>NUCLEOTIDE SEQUENCE [LARGE SCALE GENOMIC DNA]</scope>
    <source>
        <strain evidence="6">Y72</strain>
    </source>
</reference>
<proteinExistence type="inferred from homology"/>
<comment type="subcellular location">
    <subcellularLocation>
        <location evidence="5">Cytoplasm</location>
    </subcellularLocation>
</comment>
<evidence type="ECO:0000313" key="6">
    <source>
        <dbReference type="EMBL" id="GAF26460.1"/>
    </source>
</evidence>
<evidence type="ECO:0000256" key="1">
    <source>
        <dbReference type="ARBA" id="ARBA00022490"/>
    </source>
</evidence>
<dbReference type="Gene3D" id="2.30.290.10">
    <property type="entry name" value="BH3618-like"/>
    <property type="match status" value="1"/>
</dbReference>
<dbReference type="PANTHER" id="PTHR39190:SF1">
    <property type="entry name" value="FLAGELLAR ASSEMBLY FACTOR FLIW"/>
    <property type="match status" value="1"/>
</dbReference>
<dbReference type="InterPro" id="IPR024046">
    <property type="entry name" value="Flagellar_assmbl_FliW_dom_sf"/>
</dbReference>
<comment type="function">
    <text evidence="5">Acts as an anti-CsrA protein, binds CsrA and prevents it from repressing translation of its target genes, one of which is flagellin. Binds to flagellin and participates in the assembly of the flagellum.</text>
</comment>
<comment type="subunit">
    <text evidence="5">Interacts with translational regulator CsrA and flagellin(s).</text>
</comment>
<evidence type="ECO:0000256" key="2">
    <source>
        <dbReference type="ARBA" id="ARBA00022795"/>
    </source>
</evidence>
<dbReference type="Pfam" id="PF02623">
    <property type="entry name" value="FliW"/>
    <property type="match status" value="1"/>
</dbReference>
<dbReference type="SUPFAM" id="SSF141457">
    <property type="entry name" value="BH3618-like"/>
    <property type="match status" value="1"/>
</dbReference>
<dbReference type="NCBIfam" id="NF009793">
    <property type="entry name" value="PRK13285.1-1"/>
    <property type="match status" value="1"/>
</dbReference>
<dbReference type="Proteomes" id="UP000063718">
    <property type="component" value="Unassembled WGS sequence"/>
</dbReference>
<organism evidence="6">
    <name type="scientific">Moorella thermoacetica Y72</name>
    <dbReference type="NCBI Taxonomy" id="1325331"/>
    <lineage>
        <taxon>Bacteria</taxon>
        <taxon>Bacillati</taxon>
        <taxon>Bacillota</taxon>
        <taxon>Clostridia</taxon>
        <taxon>Neomoorellales</taxon>
        <taxon>Neomoorellaceae</taxon>
        <taxon>Neomoorella</taxon>
    </lineage>
</organism>
<keyword evidence="2 5" id="KW-1005">Bacterial flagellum biogenesis</keyword>
<keyword evidence="1 5" id="KW-0963">Cytoplasm</keyword>
<sequence length="158" mass="17604">MQVMTSRFGTLEINPSDLFHFPQGIPAFEHLKEFFFYPIPENPAFTWLQAVNDPEVAFLLVDPFLFFPSYAVELPASLQEELAIKEPADALVYAVVTIPDGDIRRATANLVGPIIINPTARLGMQLILEGTKYTTRHQLFKESFSDDESIPSSGGNEG</sequence>
<name>A0A0S6UG74_NEOTH</name>
<dbReference type="AlphaFoldDB" id="A0A0S6UG74"/>
<keyword evidence="4 5" id="KW-0143">Chaperone</keyword>
<accession>A0A0S6UG74</accession>
<dbReference type="GO" id="GO:0005737">
    <property type="term" value="C:cytoplasm"/>
    <property type="evidence" value="ECO:0007669"/>
    <property type="project" value="UniProtKB-SubCell"/>
</dbReference>
<evidence type="ECO:0000256" key="5">
    <source>
        <dbReference type="HAMAP-Rule" id="MF_01185"/>
    </source>
</evidence>
<dbReference type="GO" id="GO:0044780">
    <property type="term" value="P:bacterial-type flagellum assembly"/>
    <property type="evidence" value="ECO:0007669"/>
    <property type="project" value="UniProtKB-UniRule"/>
</dbReference>
<dbReference type="GO" id="GO:0006417">
    <property type="term" value="P:regulation of translation"/>
    <property type="evidence" value="ECO:0007669"/>
    <property type="project" value="UniProtKB-KW"/>
</dbReference>
<evidence type="ECO:0000256" key="3">
    <source>
        <dbReference type="ARBA" id="ARBA00022845"/>
    </source>
</evidence>
<dbReference type="InterPro" id="IPR003775">
    <property type="entry name" value="Flagellar_assembly_factor_FliW"/>
</dbReference>